<dbReference type="InterPro" id="IPR001623">
    <property type="entry name" value="DnaJ_domain"/>
</dbReference>
<keyword evidence="2" id="KW-0472">Membrane</keyword>
<feature type="transmembrane region" description="Helical" evidence="2">
    <location>
        <begin position="275"/>
        <end position="292"/>
    </location>
</feature>
<dbReference type="InterPro" id="IPR019396">
    <property type="entry name" value="TM_Fragile-X-F-assoc"/>
</dbReference>
<dbReference type="PANTHER" id="PTHR13568:SF9">
    <property type="entry name" value="TRANSMEMBRANE PROTEIN 203"/>
    <property type="match status" value="1"/>
</dbReference>
<dbReference type="PROSITE" id="PS00636">
    <property type="entry name" value="DNAJ_1"/>
    <property type="match status" value="1"/>
</dbReference>
<protein>
    <recommendedName>
        <fullName evidence="3">J domain-containing protein</fullName>
    </recommendedName>
</protein>
<feature type="compositionally biased region" description="Low complexity" evidence="1">
    <location>
        <begin position="551"/>
        <end position="569"/>
    </location>
</feature>
<dbReference type="InterPro" id="IPR018253">
    <property type="entry name" value="DnaJ_domain_CS"/>
</dbReference>
<dbReference type="InterPro" id="IPR036869">
    <property type="entry name" value="J_dom_sf"/>
</dbReference>
<feature type="compositionally biased region" description="Basic and acidic residues" evidence="1">
    <location>
        <begin position="622"/>
        <end position="631"/>
    </location>
</feature>
<dbReference type="AlphaFoldDB" id="A0ABD3NVJ8"/>
<feature type="transmembrane region" description="Helical" evidence="2">
    <location>
        <begin position="199"/>
        <end position="220"/>
    </location>
</feature>
<organism evidence="4 5">
    <name type="scientific">Cyclotella cryptica</name>
    <dbReference type="NCBI Taxonomy" id="29204"/>
    <lineage>
        <taxon>Eukaryota</taxon>
        <taxon>Sar</taxon>
        <taxon>Stramenopiles</taxon>
        <taxon>Ochrophyta</taxon>
        <taxon>Bacillariophyta</taxon>
        <taxon>Coscinodiscophyceae</taxon>
        <taxon>Thalassiosirophycidae</taxon>
        <taxon>Stephanodiscales</taxon>
        <taxon>Stephanodiscaceae</taxon>
        <taxon>Cyclotella</taxon>
    </lineage>
</organism>
<evidence type="ECO:0000256" key="2">
    <source>
        <dbReference type="SAM" id="Phobius"/>
    </source>
</evidence>
<accession>A0ABD3NVJ8</accession>
<feature type="transmembrane region" description="Helical" evidence="2">
    <location>
        <begin position="169"/>
        <end position="187"/>
    </location>
</feature>
<sequence>TWSISNSPVVPPISNTPPHHGSTANNTNTKDTKTHTHATIQTMRYDIAFFLCCCRSFLSSSDENESYYDLLGVPPTATPEELKRAYKRQSLLMHPDKLAQKGQTVTAADRDRFTRMRNAYEVLSDPRRRETYDAIGERGMKWVEEPLSVDPQELAHNFATSSVYDRSKIFAIFLAVYVAVFLLPILVCLMADGELGPGARWTVVLIPLWLWDVIILFYHSRVILMGPIKRPDHIPEEEWVDPLPMWKRVLAICRFALLVLFEVLLALQLDGFIRAPWWLIFLPIFLWEFIALRKKILLANMSVVTHEELELAIGKKFTECSPAEKEDIHRRFIVVPTNEGSIYEAACRLRSEATGDIIRILARIIFSVLLVLNLELQLDWSWWLVFLPIWCMAFCIVGAAFRRFSEAQAEAAQRDPETFGNAEQEAANGWAPSTSYAKMDESKKDGQPQPLSDEERDELKAKVMHSAYRAVGTCFSQCFFLFLMCLLIAKIEGAGYSSVLIISPFLIFGGVLLCCLACTIFCITEVDENAGMADFDSNVNQAAAAAGYGTTDYDTNNSYQPPNQQPQQQDTQGSASSYSNDCRTPVESTWDPEYGQVWTSEKRDEPSSTPVEMETLEQIPLDDVKDVEKPTENPSFDLD</sequence>
<feature type="transmembrane region" description="Helical" evidence="2">
    <location>
        <begin position="466"/>
        <end position="489"/>
    </location>
</feature>
<evidence type="ECO:0000313" key="4">
    <source>
        <dbReference type="EMBL" id="KAL3779779.1"/>
    </source>
</evidence>
<feature type="compositionally biased region" description="Low complexity" evidence="1">
    <location>
        <begin position="16"/>
        <end position="29"/>
    </location>
</feature>
<keyword evidence="2" id="KW-1133">Transmembrane helix</keyword>
<feature type="transmembrane region" description="Helical" evidence="2">
    <location>
        <begin position="380"/>
        <end position="401"/>
    </location>
</feature>
<reference evidence="4 5" key="1">
    <citation type="journal article" date="2020" name="G3 (Bethesda)">
        <title>Improved Reference Genome for Cyclotella cryptica CCMP332, a Model for Cell Wall Morphogenesis, Salinity Adaptation, and Lipid Production in Diatoms (Bacillariophyta).</title>
        <authorList>
            <person name="Roberts W.R."/>
            <person name="Downey K.M."/>
            <person name="Ruck E.C."/>
            <person name="Traller J.C."/>
            <person name="Alverson A.J."/>
        </authorList>
    </citation>
    <scope>NUCLEOTIDE SEQUENCE [LARGE SCALE GENOMIC DNA]</scope>
    <source>
        <strain evidence="4 5">CCMP332</strain>
    </source>
</reference>
<keyword evidence="2" id="KW-0812">Transmembrane</keyword>
<feature type="transmembrane region" description="Helical" evidence="2">
    <location>
        <begin position="501"/>
        <end position="523"/>
    </location>
</feature>
<feature type="region of interest" description="Disordered" evidence="1">
    <location>
        <begin position="1"/>
        <end position="35"/>
    </location>
</feature>
<feature type="transmembrane region" description="Helical" evidence="2">
    <location>
        <begin position="357"/>
        <end position="374"/>
    </location>
</feature>
<evidence type="ECO:0000259" key="3">
    <source>
        <dbReference type="PROSITE" id="PS50076"/>
    </source>
</evidence>
<evidence type="ECO:0000313" key="5">
    <source>
        <dbReference type="Proteomes" id="UP001516023"/>
    </source>
</evidence>
<dbReference type="Gene3D" id="1.10.287.110">
    <property type="entry name" value="DnaJ domain"/>
    <property type="match status" value="1"/>
</dbReference>
<dbReference type="PRINTS" id="PR00625">
    <property type="entry name" value="JDOMAIN"/>
</dbReference>
<gene>
    <name evidence="4" type="ORF">HJC23_005996</name>
</gene>
<dbReference type="CDD" id="cd06257">
    <property type="entry name" value="DnaJ"/>
    <property type="match status" value="1"/>
</dbReference>
<dbReference type="SMART" id="SM00271">
    <property type="entry name" value="DnaJ"/>
    <property type="match status" value="1"/>
</dbReference>
<feature type="non-terminal residue" evidence="4">
    <location>
        <position position="1"/>
    </location>
</feature>
<name>A0ABD3NVJ8_9STRA</name>
<dbReference type="Proteomes" id="UP001516023">
    <property type="component" value="Unassembled WGS sequence"/>
</dbReference>
<keyword evidence="5" id="KW-1185">Reference proteome</keyword>
<feature type="region of interest" description="Disordered" evidence="1">
    <location>
        <begin position="551"/>
        <end position="639"/>
    </location>
</feature>
<dbReference type="PROSITE" id="PS50076">
    <property type="entry name" value="DNAJ_2"/>
    <property type="match status" value="1"/>
</dbReference>
<feature type="transmembrane region" description="Helical" evidence="2">
    <location>
        <begin position="249"/>
        <end position="269"/>
    </location>
</feature>
<dbReference type="SUPFAM" id="SSF46565">
    <property type="entry name" value="Chaperone J-domain"/>
    <property type="match status" value="1"/>
</dbReference>
<dbReference type="Pfam" id="PF00226">
    <property type="entry name" value="DnaJ"/>
    <property type="match status" value="1"/>
</dbReference>
<feature type="compositionally biased region" description="Polar residues" evidence="1">
    <location>
        <begin position="570"/>
        <end position="582"/>
    </location>
</feature>
<proteinExistence type="predicted"/>
<feature type="domain" description="J" evidence="3">
    <location>
        <begin position="66"/>
        <end position="136"/>
    </location>
</feature>
<dbReference type="EMBL" id="JABMIG020000375">
    <property type="protein sequence ID" value="KAL3779779.1"/>
    <property type="molecule type" value="Genomic_DNA"/>
</dbReference>
<dbReference type="PANTHER" id="PTHR13568">
    <property type="entry name" value="FAM11A, B PROTEIN"/>
    <property type="match status" value="1"/>
</dbReference>
<comment type="caution">
    <text evidence="4">The sequence shown here is derived from an EMBL/GenBank/DDBJ whole genome shotgun (WGS) entry which is preliminary data.</text>
</comment>
<evidence type="ECO:0000256" key="1">
    <source>
        <dbReference type="SAM" id="MobiDB-lite"/>
    </source>
</evidence>